<dbReference type="Pfam" id="PF06835">
    <property type="entry name" value="LptC"/>
    <property type="match status" value="1"/>
</dbReference>
<dbReference type="Gene3D" id="2.60.450.10">
    <property type="entry name" value="Lipopolysaccharide (LPS) transport protein A like domain"/>
    <property type="match status" value="1"/>
</dbReference>
<dbReference type="GO" id="GO:0015221">
    <property type="term" value="F:lipopolysaccharide transmembrane transporter activity"/>
    <property type="evidence" value="ECO:0007669"/>
    <property type="project" value="InterPro"/>
</dbReference>
<dbReference type="InterPro" id="IPR026265">
    <property type="entry name" value="LptC"/>
</dbReference>
<dbReference type="GO" id="GO:0005886">
    <property type="term" value="C:plasma membrane"/>
    <property type="evidence" value="ECO:0007669"/>
    <property type="project" value="UniProtKB-SubCell"/>
</dbReference>
<evidence type="ECO:0000256" key="1">
    <source>
        <dbReference type="ARBA" id="ARBA00022475"/>
    </source>
</evidence>
<keyword evidence="2 6" id="KW-0997">Cell inner membrane</keyword>
<keyword evidence="4 6" id="KW-1133">Transmembrane helix</keyword>
<proteinExistence type="inferred from homology"/>
<evidence type="ECO:0000256" key="3">
    <source>
        <dbReference type="ARBA" id="ARBA00022692"/>
    </source>
</evidence>
<evidence type="ECO:0000313" key="7">
    <source>
        <dbReference type="EMBL" id="TMP86154.1"/>
    </source>
</evidence>
<evidence type="ECO:0000313" key="8">
    <source>
        <dbReference type="Proteomes" id="UP000305874"/>
    </source>
</evidence>
<dbReference type="PIRSF" id="PIRSF028513">
    <property type="entry name" value="LptC"/>
    <property type="match status" value="1"/>
</dbReference>
<evidence type="ECO:0000256" key="4">
    <source>
        <dbReference type="ARBA" id="ARBA00022989"/>
    </source>
</evidence>
<feature type="transmembrane region" description="Helical" evidence="6">
    <location>
        <begin position="6"/>
        <end position="24"/>
    </location>
</feature>
<dbReference type="AlphaFoldDB" id="A0A5S3Z1J7"/>
<protein>
    <recommendedName>
        <fullName evidence="6">Lipopolysaccharide export system protein LptC</fullName>
    </recommendedName>
</protein>
<dbReference type="GO" id="GO:0017089">
    <property type="term" value="F:glycolipid transfer activity"/>
    <property type="evidence" value="ECO:0007669"/>
    <property type="project" value="TreeGrafter"/>
</dbReference>
<evidence type="ECO:0000256" key="5">
    <source>
        <dbReference type="ARBA" id="ARBA00023136"/>
    </source>
</evidence>
<evidence type="ECO:0000256" key="2">
    <source>
        <dbReference type="ARBA" id="ARBA00022519"/>
    </source>
</evidence>
<name>A0A5S3Z1J7_9GAMM</name>
<keyword evidence="5 6" id="KW-0472">Membrane</keyword>
<comment type="similarity">
    <text evidence="6">Belongs to the LptC family.</text>
</comment>
<accession>A0A5S3Z1J7</accession>
<dbReference type="RefSeq" id="WP_138548647.1">
    <property type="nucleotide sequence ID" value="NZ_CP023396.1"/>
</dbReference>
<dbReference type="GO" id="GO:0030288">
    <property type="term" value="C:outer membrane-bounded periplasmic space"/>
    <property type="evidence" value="ECO:0007669"/>
    <property type="project" value="TreeGrafter"/>
</dbReference>
<reference evidence="7 8" key="1">
    <citation type="submission" date="2017-12" db="EMBL/GenBank/DDBJ databases">
        <authorList>
            <person name="Paulsen S."/>
            <person name="Gram L.K."/>
        </authorList>
    </citation>
    <scope>NUCLEOTIDE SEQUENCE [LARGE SCALE GENOMIC DNA]</scope>
    <source>
        <strain evidence="7 8">S2897</strain>
    </source>
</reference>
<dbReference type="PANTHER" id="PTHR37481:SF1">
    <property type="entry name" value="LIPOPOLYSACCHARIDE EXPORT SYSTEM PROTEIN LPTC"/>
    <property type="match status" value="1"/>
</dbReference>
<comment type="subcellular location">
    <subcellularLocation>
        <location evidence="6">Cell inner membrane</location>
        <topology evidence="6">Single-pass membrane protein</topology>
    </subcellularLocation>
</comment>
<keyword evidence="1 6" id="KW-1003">Cell membrane</keyword>
<comment type="function">
    <text evidence="6">Involved in the assembly of lipopolysaccharide (LPS). Required for the translocation of LPS from the inner membrane to the outer membrane. Facilitates the transfer of LPS from the inner membrane to the periplasmic protein LptA. Could be a docking site for LptA.</text>
</comment>
<dbReference type="HAMAP" id="MF_01915">
    <property type="entry name" value="LPS_assembly_LptC"/>
    <property type="match status" value="1"/>
</dbReference>
<dbReference type="PANTHER" id="PTHR37481">
    <property type="entry name" value="LIPOPOLYSACCHARIDE EXPORT SYSTEM PROTEIN LPTC"/>
    <property type="match status" value="1"/>
</dbReference>
<dbReference type="Proteomes" id="UP000305874">
    <property type="component" value="Unassembled WGS sequence"/>
</dbReference>
<dbReference type="InterPro" id="IPR052363">
    <property type="entry name" value="LPS_export_LptC"/>
</dbReference>
<dbReference type="InterPro" id="IPR010664">
    <property type="entry name" value="LipoPS_assembly_LptC-rel"/>
</dbReference>
<evidence type="ECO:0000256" key="6">
    <source>
        <dbReference type="HAMAP-Rule" id="MF_01915"/>
    </source>
</evidence>
<dbReference type="STRING" id="151081.TW72_01880"/>
<gene>
    <name evidence="6 7" type="primary">lptC</name>
    <name evidence="7" type="ORF">CWC05_14420</name>
</gene>
<organism evidence="7 8">
    <name type="scientific">Pseudoalteromonas ruthenica</name>
    <dbReference type="NCBI Taxonomy" id="151081"/>
    <lineage>
        <taxon>Bacteria</taxon>
        <taxon>Pseudomonadati</taxon>
        <taxon>Pseudomonadota</taxon>
        <taxon>Gammaproteobacteria</taxon>
        <taxon>Alteromonadales</taxon>
        <taxon>Pseudoalteromonadaceae</taxon>
        <taxon>Pseudoalteromonas</taxon>
    </lineage>
</organism>
<comment type="subunit">
    <text evidence="6">Component of the lipopolysaccharide transport and assembly complex. Interacts with LptA and the LptBFG transporter complex.</text>
</comment>
<reference evidence="8" key="2">
    <citation type="submission" date="2019-06" db="EMBL/GenBank/DDBJ databases">
        <title>Co-occurence of chitin degradation, pigmentation and bioactivity in marine Pseudoalteromonas.</title>
        <authorList>
            <person name="Sonnenschein E.C."/>
            <person name="Bech P.K."/>
        </authorList>
    </citation>
    <scope>NUCLEOTIDE SEQUENCE [LARGE SCALE GENOMIC DNA]</scope>
    <source>
        <strain evidence="8">S2897</strain>
    </source>
</reference>
<dbReference type="GO" id="GO:0043165">
    <property type="term" value="P:Gram-negative-bacterium-type cell outer membrane assembly"/>
    <property type="evidence" value="ECO:0007669"/>
    <property type="project" value="UniProtKB-UniRule"/>
</dbReference>
<dbReference type="NCBIfam" id="TIGR04409">
    <property type="entry name" value="LptC_YrbK"/>
    <property type="match status" value="1"/>
</dbReference>
<sequence>MNAARALISLLFIVAMAWLWYPYFMKSTDDGVAQQDHIATPDYIATGLSQTSYNDQGELSHTVYAEEMELYQELGFTHFTKPVFTLYGETENWQVNADEATLYNNNILILENNVTATNLKEGAMIEKVSAEAIQVDIDSQRMESEQTVVLSGPNMKITGQGLKADLNTEIVELTEHTRTIYYDQ</sequence>
<comment type="caution">
    <text evidence="7">The sequence shown here is derived from an EMBL/GenBank/DDBJ whole genome shotgun (WGS) entry which is preliminary data.</text>
</comment>
<dbReference type="EMBL" id="PNCG01000015">
    <property type="protein sequence ID" value="TMP86154.1"/>
    <property type="molecule type" value="Genomic_DNA"/>
</dbReference>
<keyword evidence="3 6" id="KW-0812">Transmembrane</keyword>